<proteinExistence type="predicted"/>
<dbReference type="RefSeq" id="WP_093321418.1">
    <property type="nucleotide sequence ID" value="NZ_FOSZ01000002.1"/>
</dbReference>
<protein>
    <submittedName>
        <fullName evidence="2">Uncharacterized protein</fullName>
    </submittedName>
</protein>
<feature type="region of interest" description="Disordered" evidence="1">
    <location>
        <begin position="1"/>
        <end position="61"/>
    </location>
</feature>
<evidence type="ECO:0000313" key="3">
    <source>
        <dbReference type="Proteomes" id="UP000198851"/>
    </source>
</evidence>
<reference evidence="3" key="1">
    <citation type="submission" date="2016-10" db="EMBL/GenBank/DDBJ databases">
        <authorList>
            <person name="Varghese N."/>
            <person name="Submissions S."/>
        </authorList>
    </citation>
    <scope>NUCLEOTIDE SEQUENCE [LARGE SCALE GENOMIC DNA]</scope>
    <source>
        <strain evidence="3">DSM 28453</strain>
    </source>
</reference>
<organism evidence="2 3">
    <name type="scientific">Shimia haliotis</name>
    <dbReference type="NCBI Taxonomy" id="1280847"/>
    <lineage>
        <taxon>Bacteria</taxon>
        <taxon>Pseudomonadati</taxon>
        <taxon>Pseudomonadota</taxon>
        <taxon>Alphaproteobacteria</taxon>
        <taxon>Rhodobacterales</taxon>
        <taxon>Roseobacteraceae</taxon>
    </lineage>
</organism>
<dbReference type="AlphaFoldDB" id="A0A1I4C3A3"/>
<dbReference type="EMBL" id="FOSZ01000002">
    <property type="protein sequence ID" value="SFK75090.1"/>
    <property type="molecule type" value="Genomic_DNA"/>
</dbReference>
<evidence type="ECO:0000256" key="1">
    <source>
        <dbReference type="SAM" id="MobiDB-lite"/>
    </source>
</evidence>
<gene>
    <name evidence="2" type="ORF">SAMN04488036_10210</name>
</gene>
<accession>A0A1I4C3A3</accession>
<sequence length="61" mass="6396">MQENKLLKLQGSASARAPKVGIPEPLDRTRKPDQGKLLSLKGSAQASTAKVGSLEPTAPTK</sequence>
<feature type="compositionally biased region" description="Basic and acidic residues" evidence="1">
    <location>
        <begin position="25"/>
        <end position="34"/>
    </location>
</feature>
<name>A0A1I4C3A3_9RHOB</name>
<dbReference type="Proteomes" id="UP000198851">
    <property type="component" value="Unassembled WGS sequence"/>
</dbReference>
<evidence type="ECO:0000313" key="2">
    <source>
        <dbReference type="EMBL" id="SFK75090.1"/>
    </source>
</evidence>
<keyword evidence="3" id="KW-1185">Reference proteome</keyword>